<dbReference type="InterPro" id="IPR052021">
    <property type="entry name" value="Type-I_RS_S_subunit"/>
</dbReference>
<dbReference type="EMBL" id="RXPE01000010">
    <property type="protein sequence ID" value="RTR27485.1"/>
    <property type="molecule type" value="Genomic_DNA"/>
</dbReference>
<comment type="caution">
    <text evidence="5">The sequence shown here is derived from an EMBL/GenBank/DDBJ whole genome shotgun (WGS) entry which is preliminary data.</text>
</comment>
<dbReference type="CDD" id="cd17253">
    <property type="entry name" value="RMtype1_S_Eco933I-TRD2-CR2_like"/>
    <property type="match status" value="1"/>
</dbReference>
<dbReference type="InterPro" id="IPR044946">
    <property type="entry name" value="Restrct_endonuc_typeI_TRD_sf"/>
</dbReference>
<keyword evidence="2" id="KW-0680">Restriction system</keyword>
<gene>
    <name evidence="5" type="ORF">EJ104_06380</name>
</gene>
<dbReference type="Proteomes" id="UP000277766">
    <property type="component" value="Unassembled WGS sequence"/>
</dbReference>
<dbReference type="GO" id="GO:0003677">
    <property type="term" value="F:DNA binding"/>
    <property type="evidence" value="ECO:0007669"/>
    <property type="project" value="UniProtKB-KW"/>
</dbReference>
<organism evidence="5 6">
    <name type="scientific">Deinococcus radiophilus</name>
    <dbReference type="NCBI Taxonomy" id="32062"/>
    <lineage>
        <taxon>Bacteria</taxon>
        <taxon>Thermotogati</taxon>
        <taxon>Deinococcota</taxon>
        <taxon>Deinococci</taxon>
        <taxon>Deinococcales</taxon>
        <taxon>Deinococcaceae</taxon>
        <taxon>Deinococcus</taxon>
    </lineage>
</organism>
<feature type="domain" description="Type I restriction modification DNA specificity" evidence="4">
    <location>
        <begin position="18"/>
        <end position="168"/>
    </location>
</feature>
<name>A0A3S0IMP5_9DEIO</name>
<evidence type="ECO:0000259" key="4">
    <source>
        <dbReference type="Pfam" id="PF01420"/>
    </source>
</evidence>
<evidence type="ECO:0000256" key="2">
    <source>
        <dbReference type="ARBA" id="ARBA00022747"/>
    </source>
</evidence>
<dbReference type="Pfam" id="PF01420">
    <property type="entry name" value="Methylase_S"/>
    <property type="match status" value="2"/>
</dbReference>
<dbReference type="CDD" id="cd17267">
    <property type="entry name" value="RMtype1_S_EcoAO83I-TRD1-CR1_like"/>
    <property type="match status" value="1"/>
</dbReference>
<dbReference type="PANTHER" id="PTHR30408">
    <property type="entry name" value="TYPE-1 RESTRICTION ENZYME ECOKI SPECIFICITY PROTEIN"/>
    <property type="match status" value="1"/>
</dbReference>
<comment type="similarity">
    <text evidence="1">Belongs to the type-I restriction system S methylase family.</text>
</comment>
<dbReference type="GO" id="GO:0009307">
    <property type="term" value="P:DNA restriction-modification system"/>
    <property type="evidence" value="ECO:0007669"/>
    <property type="project" value="UniProtKB-KW"/>
</dbReference>
<sequence>MPPRSSWTGFCGSWVMSEHKPLGGLFTLDYGLALPAEQRSGHGYPVFGSSGQVGHHRDLAVRGPGIIVGRKGTVGSVTWSDDSFWPIDTAYFVRPTTALSLRWLYWLLKFLPLSNLDTSTGVPGLNRKDVAEISAFIPPLPEQRRISEILDTLDRTIEATQRIIEKLQATRQGLLHDLLTRGLDENGQLRDPERNPELFHETELGLLPREWEIQPLDTIATVSAGVTLGKNLSGSGTIELPYLRVANVQDGYLDLGEVKTIRVLAKDIDRYALQDGDVLMNEGGDLDKLGRGAVWRNHEGTFLHQNHVFKVRPQPHALVSEFLAFIGASPYGKRYFMGIGKQTTNLASINSTQLKAFPVPLPSFQEQEAIVSKLLTFAIKLKAEEARLSKLQALKRGLMEDLLNGRVRVPLVESDVEEGHADRVPESSVSVNPTDLPQYIPPQPPIAAHAPMYRAATGAQTKLTEWTQALAQAVQGQQVGRYSPEALDAVLPELLALTTDRRGVLQVPEVLAKAGIRFMLLPHPSGSRANGAAFYLDEEHTQPVVGLSLRYPYLDVFWFNLLHELAHIRLGHQPVPDESLEHYDQQSPDEQAANQWAQDKLIPPRMWQAFMNSEEQSIPKMRSFAKKLNRHLSIVAGRYGHATNDWSRVNPPNIRPGVQSELLELQKRLVGDD</sequence>
<protein>
    <submittedName>
        <fullName evidence="5">ImmA/IrrE family metallo-endopeptidase</fullName>
    </submittedName>
</protein>
<dbReference type="RefSeq" id="WP_126351929.1">
    <property type="nucleotide sequence ID" value="NZ_CP086380.1"/>
</dbReference>
<dbReference type="Gene3D" id="1.10.287.1120">
    <property type="entry name" value="Bipartite methylase S protein"/>
    <property type="match status" value="1"/>
</dbReference>
<accession>A0A3S0IMP5</accession>
<keyword evidence="3" id="KW-0238">DNA-binding</keyword>
<dbReference type="OrthoDB" id="63201at2"/>
<evidence type="ECO:0000313" key="5">
    <source>
        <dbReference type="EMBL" id="RTR27485.1"/>
    </source>
</evidence>
<dbReference type="AlphaFoldDB" id="A0A3S0IMP5"/>
<evidence type="ECO:0000256" key="1">
    <source>
        <dbReference type="ARBA" id="ARBA00010923"/>
    </source>
</evidence>
<evidence type="ECO:0000256" key="3">
    <source>
        <dbReference type="ARBA" id="ARBA00023125"/>
    </source>
</evidence>
<evidence type="ECO:0000313" key="6">
    <source>
        <dbReference type="Proteomes" id="UP000277766"/>
    </source>
</evidence>
<dbReference type="InterPro" id="IPR000055">
    <property type="entry name" value="Restrct_endonuc_typeI_TRD"/>
</dbReference>
<reference evidence="5 6" key="1">
    <citation type="submission" date="2018-12" db="EMBL/GenBank/DDBJ databases">
        <title>Deinococcus radiophilus ATCC 27603 genome sequencing and assembly.</title>
        <authorList>
            <person name="Maclea K.S."/>
            <person name="Maynard C.R."/>
        </authorList>
    </citation>
    <scope>NUCLEOTIDE SEQUENCE [LARGE SCALE GENOMIC DNA]</scope>
    <source>
        <strain evidence="5 6">ATCC 27603</strain>
    </source>
</reference>
<proteinExistence type="inferred from homology"/>
<dbReference type="PANTHER" id="PTHR30408:SF12">
    <property type="entry name" value="TYPE I RESTRICTION ENZYME MJAVIII SPECIFICITY SUBUNIT"/>
    <property type="match status" value="1"/>
</dbReference>
<feature type="domain" description="Type I restriction modification DNA specificity" evidence="4">
    <location>
        <begin position="208"/>
        <end position="391"/>
    </location>
</feature>
<keyword evidence="6" id="KW-1185">Reference proteome</keyword>
<dbReference type="Gene3D" id="3.90.220.20">
    <property type="entry name" value="DNA methylase specificity domains"/>
    <property type="match status" value="2"/>
</dbReference>
<dbReference type="SUPFAM" id="SSF116734">
    <property type="entry name" value="DNA methylase specificity domain"/>
    <property type="match status" value="2"/>
</dbReference>